<feature type="compositionally biased region" description="Acidic residues" evidence="1">
    <location>
        <begin position="66"/>
        <end position="76"/>
    </location>
</feature>
<name>A0ABV0Z230_9TELE</name>
<gene>
    <name evidence="2" type="ORF">AMECASPLE_023255</name>
</gene>
<accession>A0ABV0Z230</accession>
<evidence type="ECO:0000313" key="2">
    <source>
        <dbReference type="EMBL" id="MEQ2300237.1"/>
    </source>
</evidence>
<feature type="compositionally biased region" description="Polar residues" evidence="1">
    <location>
        <begin position="50"/>
        <end position="65"/>
    </location>
</feature>
<evidence type="ECO:0000256" key="1">
    <source>
        <dbReference type="SAM" id="MobiDB-lite"/>
    </source>
</evidence>
<dbReference type="EMBL" id="JAHRIP010049152">
    <property type="protein sequence ID" value="MEQ2300237.1"/>
    <property type="molecule type" value="Genomic_DNA"/>
</dbReference>
<proteinExistence type="predicted"/>
<dbReference type="Proteomes" id="UP001469553">
    <property type="component" value="Unassembled WGS sequence"/>
</dbReference>
<evidence type="ECO:0000313" key="3">
    <source>
        <dbReference type="Proteomes" id="UP001469553"/>
    </source>
</evidence>
<keyword evidence="3" id="KW-1185">Reference proteome</keyword>
<sequence>MIGTRRRLFLGHSLATTHPSSTPHPSIHGHTRIIKSSRRRPTNTPPHAPEQSQNNVSTRGSSTLMNDDDEDDEDDERLPQDGAARGTHTMTRGAASALPPQPLQLFIHQARKVRCGGENLRSLSVRLLLRRVL</sequence>
<comment type="caution">
    <text evidence="2">The sequence shown here is derived from an EMBL/GenBank/DDBJ whole genome shotgun (WGS) entry which is preliminary data.</text>
</comment>
<organism evidence="2 3">
    <name type="scientific">Ameca splendens</name>
    <dbReference type="NCBI Taxonomy" id="208324"/>
    <lineage>
        <taxon>Eukaryota</taxon>
        <taxon>Metazoa</taxon>
        <taxon>Chordata</taxon>
        <taxon>Craniata</taxon>
        <taxon>Vertebrata</taxon>
        <taxon>Euteleostomi</taxon>
        <taxon>Actinopterygii</taxon>
        <taxon>Neopterygii</taxon>
        <taxon>Teleostei</taxon>
        <taxon>Neoteleostei</taxon>
        <taxon>Acanthomorphata</taxon>
        <taxon>Ovalentaria</taxon>
        <taxon>Atherinomorphae</taxon>
        <taxon>Cyprinodontiformes</taxon>
        <taxon>Goodeidae</taxon>
        <taxon>Ameca</taxon>
    </lineage>
</organism>
<protein>
    <submittedName>
        <fullName evidence="2">Uncharacterized protein</fullName>
    </submittedName>
</protein>
<feature type="region of interest" description="Disordered" evidence="1">
    <location>
        <begin position="14"/>
        <end position="100"/>
    </location>
</feature>
<feature type="compositionally biased region" description="Basic residues" evidence="1">
    <location>
        <begin position="27"/>
        <end position="41"/>
    </location>
</feature>
<feature type="compositionally biased region" description="Polar residues" evidence="1">
    <location>
        <begin position="14"/>
        <end position="24"/>
    </location>
</feature>
<reference evidence="2 3" key="1">
    <citation type="submission" date="2021-06" db="EMBL/GenBank/DDBJ databases">
        <authorList>
            <person name="Palmer J.M."/>
        </authorList>
    </citation>
    <scope>NUCLEOTIDE SEQUENCE [LARGE SCALE GENOMIC DNA]</scope>
    <source>
        <strain evidence="2 3">AS_MEX2019</strain>
        <tissue evidence="2">Muscle</tissue>
    </source>
</reference>